<dbReference type="InterPro" id="IPR000700">
    <property type="entry name" value="PAS-assoc_C"/>
</dbReference>
<dbReference type="GO" id="GO:0016791">
    <property type="term" value="F:phosphatase activity"/>
    <property type="evidence" value="ECO:0007669"/>
    <property type="project" value="TreeGrafter"/>
</dbReference>
<dbReference type="InterPro" id="IPR035965">
    <property type="entry name" value="PAS-like_dom_sf"/>
</dbReference>
<dbReference type="Gene3D" id="3.60.40.10">
    <property type="entry name" value="PPM-type phosphatase domain"/>
    <property type="match status" value="1"/>
</dbReference>
<proteinExistence type="predicted"/>
<dbReference type="OrthoDB" id="9763484at2"/>
<dbReference type="PATRIC" id="fig|1304284.3.peg.2650"/>
<reference evidence="3 4" key="1">
    <citation type="journal article" date="2015" name="Geomicrobiol. J.">
        <title>Caldisalinibacter kiritimatiensis gen. nov., sp. nov., a moderately thermohalophilic thiosulfate-reducing bacterium from a hypersaline microbial mat.</title>
        <authorList>
            <person name="Ben Hania W."/>
            <person name="Joseph M."/>
            <person name="Fiebig A."/>
            <person name="Bunk B."/>
            <person name="Klenk H.-P."/>
            <person name="Fardeau M.-L."/>
            <person name="Spring S."/>
        </authorList>
    </citation>
    <scope>NUCLEOTIDE SEQUENCE [LARGE SCALE GENOMIC DNA]</scope>
    <source>
        <strain evidence="3 4">L21-TH-D2</strain>
    </source>
</reference>
<dbReference type="STRING" id="1304284.L21TH_2698"/>
<gene>
    <name evidence="3" type="ORF">L21TH_2698</name>
</gene>
<dbReference type="PROSITE" id="PS50113">
    <property type="entry name" value="PAC"/>
    <property type="match status" value="1"/>
</dbReference>
<protein>
    <submittedName>
        <fullName evidence="3">Serine phosphatase RsbU, regulator of sigma subunit</fullName>
    </submittedName>
</protein>
<evidence type="ECO:0000313" key="4">
    <source>
        <dbReference type="Proteomes" id="UP000013378"/>
    </source>
</evidence>
<dbReference type="InterPro" id="IPR036457">
    <property type="entry name" value="PPM-type-like_dom_sf"/>
</dbReference>
<dbReference type="Proteomes" id="UP000013378">
    <property type="component" value="Unassembled WGS sequence"/>
</dbReference>
<evidence type="ECO:0000259" key="2">
    <source>
        <dbReference type="PROSITE" id="PS50113"/>
    </source>
</evidence>
<keyword evidence="4" id="KW-1185">Reference proteome</keyword>
<dbReference type="Pfam" id="PF07228">
    <property type="entry name" value="SpoIIE"/>
    <property type="match status" value="1"/>
</dbReference>
<dbReference type="EMBL" id="ARZA01000287">
    <property type="protein sequence ID" value="EOC99234.1"/>
    <property type="molecule type" value="Genomic_DNA"/>
</dbReference>
<name>R1CA65_9FIRM</name>
<dbReference type="Pfam" id="PF13426">
    <property type="entry name" value="PAS_9"/>
    <property type="match status" value="1"/>
</dbReference>
<dbReference type="InterPro" id="IPR000014">
    <property type="entry name" value="PAS"/>
</dbReference>
<comment type="caution">
    <text evidence="3">The sequence shown here is derived from an EMBL/GenBank/DDBJ whole genome shotgun (WGS) entry which is preliminary data.</text>
</comment>
<dbReference type="InterPro" id="IPR001932">
    <property type="entry name" value="PPM-type_phosphatase-like_dom"/>
</dbReference>
<organism evidence="3 4">
    <name type="scientific">Caldisalinibacter kiritimatiensis</name>
    <dbReference type="NCBI Taxonomy" id="1304284"/>
    <lineage>
        <taxon>Bacteria</taxon>
        <taxon>Bacillati</taxon>
        <taxon>Bacillota</taxon>
        <taxon>Tissierellia</taxon>
        <taxon>Tissierellales</taxon>
        <taxon>Thermohalobacteraceae</taxon>
        <taxon>Caldisalinibacter</taxon>
    </lineage>
</organism>
<evidence type="ECO:0000313" key="3">
    <source>
        <dbReference type="EMBL" id="EOC99234.1"/>
    </source>
</evidence>
<sequence>MLSENREVKHEGKIKSHKRLTYDILDGMVDWVRVIDENGMIIYANKTMEKCLGKKIVGEKCYEVLGKNRPCKTCITKKTIKAGVGQKKEEYVNGKIFSVKSSPVRDVNGNIYAAVEVFRDVTRERKLEQQLLKKNEKMSKDLEFARALQKKILPTKGRYGSIEIDYLYRPSEMLSGDMFDVFNIDGEHTGIYISDVVGHGVTASMMTMFVRQTMRSIKSEILSPAEAISELHKRFLDLHLDDDKYFTIFYGVMNRRYNTFTYVNGGHNSVPIVLNNEGLKLLESRGYPVCSLFEKIEYQESTIKLEKGDKVLFYTDGIVEAKNSKEEQFGLDRLLDIIKKEGKNTNLINLIENEIDGFNFGYQEDDYAVIKMKVLE</sequence>
<dbReference type="eggNOG" id="COG2208">
    <property type="taxonomic scope" value="Bacteria"/>
</dbReference>
<dbReference type="PANTHER" id="PTHR43156:SF2">
    <property type="entry name" value="STAGE II SPORULATION PROTEIN E"/>
    <property type="match status" value="1"/>
</dbReference>
<evidence type="ECO:0000256" key="1">
    <source>
        <dbReference type="ARBA" id="ARBA00022801"/>
    </source>
</evidence>
<dbReference type="InterPro" id="IPR052016">
    <property type="entry name" value="Bact_Sigma-Reg"/>
</dbReference>
<dbReference type="Gene3D" id="3.30.450.20">
    <property type="entry name" value="PAS domain"/>
    <property type="match status" value="1"/>
</dbReference>
<dbReference type="SUPFAM" id="SSF55785">
    <property type="entry name" value="PYP-like sensor domain (PAS domain)"/>
    <property type="match status" value="1"/>
</dbReference>
<dbReference type="NCBIfam" id="TIGR00229">
    <property type="entry name" value="sensory_box"/>
    <property type="match status" value="1"/>
</dbReference>
<dbReference type="PANTHER" id="PTHR43156">
    <property type="entry name" value="STAGE II SPORULATION PROTEIN E-RELATED"/>
    <property type="match status" value="1"/>
</dbReference>
<keyword evidence="1" id="KW-0378">Hydrolase</keyword>
<dbReference type="RefSeq" id="WP_006317583.1">
    <property type="nucleotide sequence ID" value="NZ_ARZA01000287.1"/>
</dbReference>
<accession>R1CA65</accession>
<feature type="domain" description="PAC" evidence="2">
    <location>
        <begin position="78"/>
        <end position="133"/>
    </location>
</feature>
<dbReference type="SMART" id="SM00331">
    <property type="entry name" value="PP2C_SIG"/>
    <property type="match status" value="1"/>
</dbReference>
<dbReference type="AlphaFoldDB" id="R1CA65"/>